<accession>A0A172QXF9</accession>
<name>A0A172QXF9_9CORY</name>
<evidence type="ECO:0000313" key="3">
    <source>
        <dbReference type="EMBL" id="ANE05399.1"/>
    </source>
</evidence>
<dbReference type="AlphaFoldDB" id="A0A172QXF9"/>
<sequence length="229" mass="25109">MNWTWIIATLAATVGIVVLMLTVYYPSIPDPMPTHWNGSGEADAWEPKTMGTFLFSVLLGPVILLATAMFAQMMVSMQSGDITGPGGAKTAAEAHRKWASLNATSKHIGWFFFVMNTAILLMMLNAYRPEPLRAGFALSMIAIFIATAVLLWCIVKSTRTVEQKHPLAEDKKRWGIFVNDPDNKSPLVDTGTGMNYTFNIAHTSGKILAVVMMGLPIVFVVWISISSLL</sequence>
<dbReference type="KEGG" id="ccjz:ccrud_11425"/>
<feature type="transmembrane region" description="Helical" evidence="1">
    <location>
        <begin position="207"/>
        <end position="225"/>
    </location>
</feature>
<proteinExistence type="predicted"/>
<protein>
    <recommendedName>
        <fullName evidence="2">DUF1648 domain-containing protein</fullName>
    </recommendedName>
</protein>
<gene>
    <name evidence="3" type="ORF">ccrud_11425</name>
</gene>
<evidence type="ECO:0000259" key="2">
    <source>
        <dbReference type="Pfam" id="PF07853"/>
    </source>
</evidence>
<feature type="transmembrane region" description="Helical" evidence="1">
    <location>
        <begin position="108"/>
        <end position="128"/>
    </location>
</feature>
<keyword evidence="4" id="KW-1185">Reference proteome</keyword>
<keyword evidence="1" id="KW-0472">Membrane</keyword>
<feature type="transmembrane region" description="Helical" evidence="1">
    <location>
        <begin position="134"/>
        <end position="155"/>
    </location>
</feature>
<dbReference type="InterPro" id="IPR012867">
    <property type="entry name" value="DUF1648"/>
</dbReference>
<dbReference type="Pfam" id="PF07853">
    <property type="entry name" value="DUF1648"/>
    <property type="match status" value="1"/>
</dbReference>
<keyword evidence="1" id="KW-1133">Transmembrane helix</keyword>
<feature type="domain" description="DUF1648" evidence="2">
    <location>
        <begin position="15"/>
        <end position="59"/>
    </location>
</feature>
<evidence type="ECO:0000313" key="4">
    <source>
        <dbReference type="Proteomes" id="UP000076929"/>
    </source>
</evidence>
<dbReference type="EMBL" id="CP015622">
    <property type="protein sequence ID" value="ANE05399.1"/>
    <property type="molecule type" value="Genomic_DNA"/>
</dbReference>
<dbReference type="OrthoDB" id="9808690at2"/>
<keyword evidence="1" id="KW-0812">Transmembrane</keyword>
<evidence type="ECO:0000256" key="1">
    <source>
        <dbReference type="SAM" id="Phobius"/>
    </source>
</evidence>
<dbReference type="Proteomes" id="UP000076929">
    <property type="component" value="Chromosome"/>
</dbReference>
<dbReference type="STRING" id="1652495.ccrud_11425"/>
<feature type="transmembrane region" description="Helical" evidence="1">
    <location>
        <begin position="53"/>
        <end position="71"/>
    </location>
</feature>
<reference evidence="3 4" key="1">
    <citation type="submission" date="2016-05" db="EMBL/GenBank/DDBJ databases">
        <title>Complete genome sequence of Corynebacterium crudilactis, a new Corynebacterium species isolated from raw cow's milk.</title>
        <authorList>
            <person name="Christian R."/>
            <person name="Zimmermann J."/>
            <person name="Lipski A."/>
            <person name="Kalinowski J."/>
        </authorList>
    </citation>
    <scope>NUCLEOTIDE SEQUENCE [LARGE SCALE GENOMIC DNA]</scope>
    <source>
        <strain evidence="3 4">JZ16</strain>
    </source>
</reference>
<feature type="transmembrane region" description="Helical" evidence="1">
    <location>
        <begin position="5"/>
        <end position="25"/>
    </location>
</feature>
<organism evidence="3 4">
    <name type="scientific">Corynebacterium crudilactis</name>
    <dbReference type="NCBI Taxonomy" id="1652495"/>
    <lineage>
        <taxon>Bacteria</taxon>
        <taxon>Bacillati</taxon>
        <taxon>Actinomycetota</taxon>
        <taxon>Actinomycetes</taxon>
        <taxon>Mycobacteriales</taxon>
        <taxon>Corynebacteriaceae</taxon>
        <taxon>Corynebacterium</taxon>
    </lineage>
</organism>